<comment type="caution">
    <text evidence="2">The sequence shown here is derived from an EMBL/GenBank/DDBJ whole genome shotgun (WGS) entry which is preliminary data.</text>
</comment>
<evidence type="ECO:0000313" key="3">
    <source>
        <dbReference type="Proteomes" id="UP001381693"/>
    </source>
</evidence>
<evidence type="ECO:0000313" key="2">
    <source>
        <dbReference type="EMBL" id="KAK7043819.1"/>
    </source>
</evidence>
<proteinExistence type="predicted"/>
<reference evidence="2 3" key="1">
    <citation type="submission" date="2023-11" db="EMBL/GenBank/DDBJ databases">
        <title>Halocaridina rubra genome assembly.</title>
        <authorList>
            <person name="Smith C."/>
        </authorList>
    </citation>
    <scope>NUCLEOTIDE SEQUENCE [LARGE SCALE GENOMIC DNA]</scope>
    <source>
        <strain evidence="2">EP-1</strain>
        <tissue evidence="2">Whole</tissue>
    </source>
</reference>
<gene>
    <name evidence="2" type="ORF">SK128_024960</name>
</gene>
<dbReference type="Proteomes" id="UP001381693">
    <property type="component" value="Unassembled WGS sequence"/>
</dbReference>
<keyword evidence="3" id="KW-1185">Reference proteome</keyword>
<feature type="region of interest" description="Disordered" evidence="1">
    <location>
        <begin position="23"/>
        <end position="74"/>
    </location>
</feature>
<dbReference type="EMBL" id="JAXCGZ010021798">
    <property type="protein sequence ID" value="KAK7043819.1"/>
    <property type="molecule type" value="Genomic_DNA"/>
</dbReference>
<name>A0AAN8ZZ21_HALRR</name>
<dbReference type="AlphaFoldDB" id="A0AAN8ZZ21"/>
<feature type="compositionally biased region" description="Polar residues" evidence="1">
    <location>
        <begin position="55"/>
        <end position="66"/>
    </location>
</feature>
<protein>
    <submittedName>
        <fullName evidence="2">Uncharacterized protein</fullName>
    </submittedName>
</protein>
<sequence>PPDELPKQIYENVPLAVIEKKMKSTTISPSTTPTSPTFPSSSLGFPTSIPGATSAFPSTVTATTPHPSIPPRAT</sequence>
<evidence type="ECO:0000256" key="1">
    <source>
        <dbReference type="SAM" id="MobiDB-lite"/>
    </source>
</evidence>
<organism evidence="2 3">
    <name type="scientific">Halocaridina rubra</name>
    <name type="common">Hawaiian red shrimp</name>
    <dbReference type="NCBI Taxonomy" id="373956"/>
    <lineage>
        <taxon>Eukaryota</taxon>
        <taxon>Metazoa</taxon>
        <taxon>Ecdysozoa</taxon>
        <taxon>Arthropoda</taxon>
        <taxon>Crustacea</taxon>
        <taxon>Multicrustacea</taxon>
        <taxon>Malacostraca</taxon>
        <taxon>Eumalacostraca</taxon>
        <taxon>Eucarida</taxon>
        <taxon>Decapoda</taxon>
        <taxon>Pleocyemata</taxon>
        <taxon>Caridea</taxon>
        <taxon>Atyoidea</taxon>
        <taxon>Atyidae</taxon>
        <taxon>Halocaridina</taxon>
    </lineage>
</organism>
<feature type="compositionally biased region" description="Low complexity" evidence="1">
    <location>
        <begin position="24"/>
        <end position="48"/>
    </location>
</feature>
<accession>A0AAN8ZZ21</accession>
<feature type="non-terminal residue" evidence="2">
    <location>
        <position position="1"/>
    </location>
</feature>